<dbReference type="Proteomes" id="UP000054383">
    <property type="component" value="Unassembled WGS sequence"/>
</dbReference>
<dbReference type="STRING" id="28573.A0A0U1M436"/>
<feature type="compositionally biased region" description="Acidic residues" evidence="1">
    <location>
        <begin position="193"/>
        <end position="206"/>
    </location>
</feature>
<evidence type="ECO:0000313" key="2">
    <source>
        <dbReference type="EMBL" id="CRG90327.1"/>
    </source>
</evidence>
<feature type="compositionally biased region" description="Basic and acidic residues" evidence="1">
    <location>
        <begin position="139"/>
        <end position="159"/>
    </location>
</feature>
<dbReference type="EMBL" id="CVMT01000007">
    <property type="protein sequence ID" value="CRG90327.1"/>
    <property type="molecule type" value="Genomic_DNA"/>
</dbReference>
<feature type="compositionally biased region" description="Acidic residues" evidence="1">
    <location>
        <begin position="170"/>
        <end position="185"/>
    </location>
</feature>
<sequence length="314" mass="34872">MHKPSIAEAVHNATFPRPKPNDPSSFSAHITRNLVPEVRMETSMFYGSLDCIEAQYPGLDYSYGPHRMRLGRFPWHRKLFRVFDELGLTKAEIDSLCRWEGTKSARERYEKEEGTKVRDTTADGVRPATPSPGPIARFAADEVERPSSTKAPAAKEKAIVEVTSVVTDGISDEENDDEDEEDEETEAARKEKDEEEEAESSDEEMESYGLQLNQRLLYATAARERGANVPMDEDWEQWLKEAVERGNYSDMLDAIRTGQPVGHASSNPSSPIPTNNTALLSQLALSARQSVNMAAAQSNRPLQHASTSASGTAR</sequence>
<gene>
    <name evidence="2" type="ORF">PISL3812_07370</name>
</gene>
<dbReference type="AlphaFoldDB" id="A0A0U1M436"/>
<name>A0A0U1M436_TALIS</name>
<evidence type="ECO:0000256" key="1">
    <source>
        <dbReference type="SAM" id="MobiDB-lite"/>
    </source>
</evidence>
<organism evidence="2 3">
    <name type="scientific">Talaromyces islandicus</name>
    <name type="common">Penicillium islandicum</name>
    <dbReference type="NCBI Taxonomy" id="28573"/>
    <lineage>
        <taxon>Eukaryota</taxon>
        <taxon>Fungi</taxon>
        <taxon>Dikarya</taxon>
        <taxon>Ascomycota</taxon>
        <taxon>Pezizomycotina</taxon>
        <taxon>Eurotiomycetes</taxon>
        <taxon>Eurotiomycetidae</taxon>
        <taxon>Eurotiales</taxon>
        <taxon>Trichocomaceae</taxon>
        <taxon>Talaromyces</taxon>
        <taxon>Talaromyces sect. Islandici</taxon>
    </lineage>
</organism>
<feature type="region of interest" description="Disordered" evidence="1">
    <location>
        <begin position="290"/>
        <end position="314"/>
    </location>
</feature>
<protein>
    <submittedName>
        <fullName evidence="2">Uncharacterized protein</fullName>
    </submittedName>
</protein>
<keyword evidence="3" id="KW-1185">Reference proteome</keyword>
<reference evidence="2 3" key="1">
    <citation type="submission" date="2015-04" db="EMBL/GenBank/DDBJ databases">
        <authorList>
            <person name="Syromyatnikov M.Y."/>
            <person name="Popov V.N."/>
        </authorList>
    </citation>
    <scope>NUCLEOTIDE SEQUENCE [LARGE SCALE GENOMIC DNA]</scope>
    <source>
        <strain evidence="2">WF-38-12</strain>
    </source>
</reference>
<feature type="region of interest" description="Disordered" evidence="1">
    <location>
        <begin position="258"/>
        <end position="277"/>
    </location>
</feature>
<proteinExistence type="predicted"/>
<dbReference type="OMA" id="GSFGAHI"/>
<dbReference type="OrthoDB" id="4106209at2759"/>
<feature type="region of interest" description="Disordered" evidence="1">
    <location>
        <begin position="110"/>
        <end position="209"/>
    </location>
</feature>
<evidence type="ECO:0000313" key="3">
    <source>
        <dbReference type="Proteomes" id="UP000054383"/>
    </source>
</evidence>
<accession>A0A0U1M436</accession>
<feature type="compositionally biased region" description="Polar residues" evidence="1">
    <location>
        <begin position="291"/>
        <end position="314"/>
    </location>
</feature>
<feature type="compositionally biased region" description="Basic and acidic residues" evidence="1">
    <location>
        <begin position="110"/>
        <end position="121"/>
    </location>
</feature>
<feature type="compositionally biased region" description="Low complexity" evidence="1">
    <location>
        <begin position="265"/>
        <end position="277"/>
    </location>
</feature>